<dbReference type="Proteomes" id="UP000309033">
    <property type="component" value="Unassembled WGS sequence"/>
</dbReference>
<evidence type="ECO:0000313" key="2">
    <source>
        <dbReference type="EMBL" id="TLP52169.1"/>
    </source>
</evidence>
<comment type="caution">
    <text evidence="2">The sequence shown here is derived from an EMBL/GenBank/DDBJ whole genome shotgun (WGS) entry which is preliminary data.</text>
</comment>
<organism evidence="2 3">
    <name type="scientific">Microbispora triticiradicis</name>
    <dbReference type="NCBI Taxonomy" id="2200763"/>
    <lineage>
        <taxon>Bacteria</taxon>
        <taxon>Bacillati</taxon>
        <taxon>Actinomycetota</taxon>
        <taxon>Actinomycetes</taxon>
        <taxon>Streptosporangiales</taxon>
        <taxon>Streptosporangiaceae</taxon>
        <taxon>Microbispora</taxon>
    </lineage>
</organism>
<keyword evidence="1" id="KW-0472">Membrane</keyword>
<sequence>MDEINCRIEMGLFVRRAVCADAFAAFPRAESESPRMPLSVRVARNLIWVQATLALLGIVLLIPELVLDSNDVLENLLYAPFYLPPILAGWLANQWRTRRPRIRHATIAVQVAIPLLDFVHFLVEGTFEWVLTAPWSALIVTLLLLPPARTWFTPTLQTPGTPSQPAPRRLP</sequence>
<gene>
    <name evidence="2" type="ORF">FED44_32905</name>
</gene>
<protein>
    <submittedName>
        <fullName evidence="2">Uncharacterized protein</fullName>
    </submittedName>
</protein>
<keyword evidence="1" id="KW-1133">Transmembrane helix</keyword>
<reference evidence="2" key="1">
    <citation type="submission" date="2019-05" db="EMBL/GenBank/DDBJ databases">
        <title>Isolation, diversity and antifungal activity of Actinobacteria from wheat.</title>
        <authorList>
            <person name="Yu B."/>
        </authorList>
    </citation>
    <scope>NUCLEOTIDE SEQUENCE [LARGE SCALE GENOMIC DNA]</scope>
    <source>
        <strain evidence="2">NEAU-HEGS1-5</strain>
    </source>
</reference>
<feature type="transmembrane region" description="Helical" evidence="1">
    <location>
        <begin position="45"/>
        <end position="63"/>
    </location>
</feature>
<name>A0A5R8YJ87_9ACTN</name>
<evidence type="ECO:0000313" key="3">
    <source>
        <dbReference type="Proteomes" id="UP000309033"/>
    </source>
</evidence>
<dbReference type="AlphaFoldDB" id="A0A5R8YJ87"/>
<proteinExistence type="predicted"/>
<keyword evidence="1" id="KW-0812">Transmembrane</keyword>
<accession>A0A5R8YJ87</accession>
<dbReference type="OrthoDB" id="3538917at2"/>
<evidence type="ECO:0000256" key="1">
    <source>
        <dbReference type="SAM" id="Phobius"/>
    </source>
</evidence>
<dbReference type="EMBL" id="VANP01000020">
    <property type="protein sequence ID" value="TLP52169.1"/>
    <property type="molecule type" value="Genomic_DNA"/>
</dbReference>
<keyword evidence="3" id="KW-1185">Reference proteome</keyword>
<feature type="transmembrane region" description="Helical" evidence="1">
    <location>
        <begin position="75"/>
        <end position="93"/>
    </location>
</feature>